<evidence type="ECO:0000256" key="1">
    <source>
        <dbReference type="ARBA" id="ARBA00022801"/>
    </source>
</evidence>
<organism evidence="3 4">
    <name type="scientific">Hyperthermus butylicus (strain DSM 5456 / JCM 9403 / PLM1-5)</name>
    <dbReference type="NCBI Taxonomy" id="415426"/>
    <lineage>
        <taxon>Archaea</taxon>
        <taxon>Thermoproteota</taxon>
        <taxon>Thermoprotei</taxon>
        <taxon>Desulfurococcales</taxon>
        <taxon>Pyrodictiaceae</taxon>
        <taxon>Hyperthermus</taxon>
    </lineage>
</organism>
<dbReference type="InterPro" id="IPR050287">
    <property type="entry name" value="MTA/SAH_deaminase"/>
</dbReference>
<dbReference type="AlphaFoldDB" id="A2BKB0"/>
<sequence length="385" mass="41844">MKVRQSRSSRGFCICADYVVAGSELELLRAACIEFNEEGIVVGVGASRSPGRPCSAVPGYIMPPLCNGHIHVLDYALAEAREDKPLESLVAHPTGLKYKLLEALGEAKLEAALRTLAARLQDEGILYLGAYAEMGFSGAQLVSTVLQSSGLRVRLLPQPLRKTLPDYEYLLEAYGGAGLDTVFDLNPGELAELAAEARRRGLSLHVHVSETRQLREMRDYELALEAKPTATVHLTHLEPKEVLALAAAGVLPVFCPRSNSFHGVGKPPLEVLPQLAGEQVPVALGTDNAAWIPPSIAEELSHAYMMWRPMMRSKVEEYARSLLYAATLGCTSLLGLQAEPIEQGSTTVLVAALPDARYTNNPLITLIKRLSIAYKQVVSTPGWRR</sequence>
<dbReference type="Gene3D" id="3.20.20.140">
    <property type="entry name" value="Metal-dependent hydrolases"/>
    <property type="match status" value="1"/>
</dbReference>
<dbReference type="GO" id="GO:0016787">
    <property type="term" value="F:hydrolase activity"/>
    <property type="evidence" value="ECO:0007669"/>
    <property type="project" value="UniProtKB-KW"/>
</dbReference>
<reference evidence="3 4" key="1">
    <citation type="journal article" date="2007" name="Archaea">
        <title>The genome of Hyperthermus butylicus: a sulfur-reducing, peptide fermenting, neutrophilic Crenarchaeote growing up to 108 degrees C.</title>
        <authorList>
            <person name="Brugger K."/>
            <person name="Chen L."/>
            <person name="Stark M."/>
            <person name="Zibat A."/>
            <person name="Redder P."/>
            <person name="Ruepp A."/>
            <person name="Awayez M."/>
            <person name="She Q."/>
            <person name="Garrett R.A."/>
            <person name="Klenk H.P."/>
        </authorList>
    </citation>
    <scope>NUCLEOTIDE SEQUENCE [LARGE SCALE GENOMIC DNA]</scope>
    <source>
        <strain evidence="4">DSM 5456 / JCM 9403 / PLM1-5</strain>
    </source>
</reference>
<keyword evidence="4" id="KW-1185">Reference proteome</keyword>
<name>A2BKB0_HYPBU</name>
<dbReference type="eggNOG" id="arCOG00692">
    <property type="taxonomic scope" value="Archaea"/>
</dbReference>
<dbReference type="EnsemblBacteria" id="ABM80421">
    <property type="protein sequence ID" value="ABM80421"/>
    <property type="gene ID" value="Hbut_0561"/>
</dbReference>
<dbReference type="PANTHER" id="PTHR43794:SF11">
    <property type="entry name" value="AMIDOHYDROLASE-RELATED DOMAIN-CONTAINING PROTEIN"/>
    <property type="match status" value="1"/>
</dbReference>
<evidence type="ECO:0000313" key="3">
    <source>
        <dbReference type="EMBL" id="ABM80421.1"/>
    </source>
</evidence>
<dbReference type="SUPFAM" id="SSF51556">
    <property type="entry name" value="Metallo-dependent hydrolases"/>
    <property type="match status" value="1"/>
</dbReference>
<gene>
    <name evidence="3" type="ordered locus">Hbut_0561</name>
</gene>
<dbReference type="HOGENOM" id="CLU_716903_0_0_2"/>
<dbReference type="EMBL" id="CP000493">
    <property type="protein sequence ID" value="ABM80421.1"/>
    <property type="molecule type" value="Genomic_DNA"/>
</dbReference>
<dbReference type="InterPro" id="IPR032466">
    <property type="entry name" value="Metal_Hydrolase"/>
</dbReference>
<evidence type="ECO:0000259" key="2">
    <source>
        <dbReference type="Pfam" id="PF01979"/>
    </source>
</evidence>
<feature type="domain" description="Amidohydrolase-related" evidence="2">
    <location>
        <begin position="185"/>
        <end position="352"/>
    </location>
</feature>
<dbReference type="OrthoDB" id="42910at2157"/>
<dbReference type="STRING" id="415426.Hbut_0561"/>
<dbReference type="Proteomes" id="UP000002593">
    <property type="component" value="Chromosome"/>
</dbReference>
<evidence type="ECO:0000313" key="4">
    <source>
        <dbReference type="Proteomes" id="UP000002593"/>
    </source>
</evidence>
<keyword evidence="1 3" id="KW-0378">Hydrolase</keyword>
<accession>A2BKB0</accession>
<dbReference type="InterPro" id="IPR006680">
    <property type="entry name" value="Amidohydro-rel"/>
</dbReference>
<proteinExistence type="predicted"/>
<dbReference type="Pfam" id="PF01979">
    <property type="entry name" value="Amidohydro_1"/>
    <property type="match status" value="1"/>
</dbReference>
<protein>
    <submittedName>
        <fullName evidence="3">Metallo-dependent hydrolase, predicted chlorohydrolase</fullName>
    </submittedName>
</protein>
<dbReference type="PANTHER" id="PTHR43794">
    <property type="entry name" value="AMINOHYDROLASE SSNA-RELATED"/>
    <property type="match status" value="1"/>
</dbReference>
<dbReference type="KEGG" id="hbu:Hbut_0561"/>